<evidence type="ECO:0000313" key="1">
    <source>
        <dbReference type="EMBL" id="MCD2426066.1"/>
    </source>
</evidence>
<gene>
    <name evidence="1" type="ORF">LQ567_25000</name>
</gene>
<name>A0ABS8Q1I3_9BACT</name>
<accession>A0ABS8Q1I3</accession>
<comment type="caution">
    <text evidence="1">The sequence shown here is derived from an EMBL/GenBank/DDBJ whole genome shotgun (WGS) entry which is preliminary data.</text>
</comment>
<dbReference type="RefSeq" id="WP_231008656.1">
    <property type="nucleotide sequence ID" value="NZ_JAJNEC010000008.1"/>
</dbReference>
<protein>
    <submittedName>
        <fullName evidence="1">Uncharacterized protein</fullName>
    </submittedName>
</protein>
<dbReference type="EMBL" id="JAJNEC010000008">
    <property type="protein sequence ID" value="MCD2426066.1"/>
    <property type="molecule type" value="Genomic_DNA"/>
</dbReference>
<reference evidence="1 2" key="1">
    <citation type="submission" date="2021-11" db="EMBL/GenBank/DDBJ databases">
        <title>Genomic of Niabella pedocola.</title>
        <authorList>
            <person name="Wu T."/>
        </authorList>
    </citation>
    <scope>NUCLEOTIDE SEQUENCE [LARGE SCALE GENOMIC DNA]</scope>
    <source>
        <strain evidence="1 2">JCM 31011</strain>
    </source>
</reference>
<dbReference type="Proteomes" id="UP001199816">
    <property type="component" value="Unassembled WGS sequence"/>
</dbReference>
<sequence length="62" mass="7638">MEQEIEFLKMRLYIMEAVQAMHMDEMEKFKAAVENISIEESRKDYEDVRDKIITDTELRFYR</sequence>
<evidence type="ECO:0000313" key="2">
    <source>
        <dbReference type="Proteomes" id="UP001199816"/>
    </source>
</evidence>
<organism evidence="1 2">
    <name type="scientific">Niabella pedocola</name>
    <dbReference type="NCBI Taxonomy" id="1752077"/>
    <lineage>
        <taxon>Bacteria</taxon>
        <taxon>Pseudomonadati</taxon>
        <taxon>Bacteroidota</taxon>
        <taxon>Chitinophagia</taxon>
        <taxon>Chitinophagales</taxon>
        <taxon>Chitinophagaceae</taxon>
        <taxon>Niabella</taxon>
    </lineage>
</organism>
<keyword evidence="2" id="KW-1185">Reference proteome</keyword>
<proteinExistence type="predicted"/>